<dbReference type="InterPro" id="IPR010502">
    <property type="entry name" value="Carb-bd_dom_fam9"/>
</dbReference>
<proteinExistence type="predicted"/>
<dbReference type="AlphaFoldDB" id="A0A1I5C8A1"/>
<dbReference type="CDD" id="cd09620">
    <property type="entry name" value="CBM9_like_3"/>
    <property type="match status" value="1"/>
</dbReference>
<dbReference type="OrthoDB" id="9801646at2"/>
<dbReference type="Pfam" id="PF16011">
    <property type="entry name" value="CBM9_2"/>
    <property type="match status" value="1"/>
</dbReference>
<evidence type="ECO:0000313" key="2">
    <source>
        <dbReference type="EMBL" id="SFN83233.1"/>
    </source>
</evidence>
<keyword evidence="3" id="KW-1185">Reference proteome</keyword>
<dbReference type="SUPFAM" id="SSF49344">
    <property type="entry name" value="CBD9-like"/>
    <property type="match status" value="1"/>
</dbReference>
<dbReference type="RefSeq" id="WP_091684114.1">
    <property type="nucleotide sequence ID" value="NZ_BAABFM010000017.1"/>
</dbReference>
<accession>A0A1I5C8A1</accession>
<feature type="domain" description="Carbohydrate-binding" evidence="1">
    <location>
        <begin position="48"/>
        <end position="222"/>
    </location>
</feature>
<dbReference type="STRING" id="1527.SAMN04489757_102200"/>
<dbReference type="Proteomes" id="UP000198806">
    <property type="component" value="Unassembled WGS sequence"/>
</dbReference>
<dbReference type="GO" id="GO:0030246">
    <property type="term" value="F:carbohydrate binding"/>
    <property type="evidence" value="ECO:0007669"/>
    <property type="project" value="InterPro"/>
</dbReference>
<organism evidence="2 3">
    <name type="scientific">Anaerocolumna aminovalerica</name>
    <dbReference type="NCBI Taxonomy" id="1527"/>
    <lineage>
        <taxon>Bacteria</taxon>
        <taxon>Bacillati</taxon>
        <taxon>Bacillota</taxon>
        <taxon>Clostridia</taxon>
        <taxon>Lachnospirales</taxon>
        <taxon>Lachnospiraceae</taxon>
        <taxon>Anaerocolumna</taxon>
    </lineage>
</organism>
<dbReference type="EMBL" id="FOWD01000002">
    <property type="protein sequence ID" value="SFN83233.1"/>
    <property type="molecule type" value="Genomic_DNA"/>
</dbReference>
<gene>
    <name evidence="2" type="ORF">SAMN04489757_102200</name>
</gene>
<dbReference type="GO" id="GO:0004553">
    <property type="term" value="F:hydrolase activity, hydrolyzing O-glycosyl compounds"/>
    <property type="evidence" value="ECO:0007669"/>
    <property type="project" value="InterPro"/>
</dbReference>
<evidence type="ECO:0000259" key="1">
    <source>
        <dbReference type="Pfam" id="PF16011"/>
    </source>
</evidence>
<evidence type="ECO:0000313" key="3">
    <source>
        <dbReference type="Proteomes" id="UP000198806"/>
    </source>
</evidence>
<dbReference type="GO" id="GO:0016052">
    <property type="term" value="P:carbohydrate catabolic process"/>
    <property type="evidence" value="ECO:0007669"/>
    <property type="project" value="InterPro"/>
</dbReference>
<dbReference type="Gene3D" id="2.60.40.1190">
    <property type="match status" value="1"/>
</dbReference>
<protein>
    <submittedName>
        <fullName evidence="2">Carbohydrate-binding family 9</fullName>
    </submittedName>
</protein>
<name>A0A1I5C8A1_9FIRM</name>
<sequence>MDHTTTTDFNTNINHTASISFNRDTDPVYPVLTIESSEQLNQCPKFLIDQYKWPREREVQAYGQMALLKDYGLLVSMTAIEDNPLTTYTEDNDPVYKDSAMEAFLNFAAEDLGIGYFNFEMNSYGAMLSGFGPVGNRKRVKEITELRAVCTAKKEKDSWSILLKIPMELICDVYKIPSLKPGDQFTCNFYKISEDPSIEHYGSFAPITNPKPNFHLPQFFANAKIM</sequence>
<reference evidence="2 3" key="1">
    <citation type="submission" date="2016-10" db="EMBL/GenBank/DDBJ databases">
        <authorList>
            <person name="de Groot N.N."/>
        </authorList>
    </citation>
    <scope>NUCLEOTIDE SEQUENCE [LARGE SCALE GENOMIC DNA]</scope>
    <source>
        <strain evidence="2 3">DSM 1283</strain>
    </source>
</reference>